<keyword evidence="1" id="KW-0378">Hydrolase</keyword>
<dbReference type="InterPro" id="IPR014576">
    <property type="entry name" value="Pesterase_YhaO"/>
</dbReference>
<dbReference type="InterPro" id="IPR050535">
    <property type="entry name" value="DNA_Repair-Maintenance_Comp"/>
</dbReference>
<dbReference type="EMBL" id="JACNJH010000237">
    <property type="protein sequence ID" value="MBC8362955.1"/>
    <property type="molecule type" value="Genomic_DNA"/>
</dbReference>
<reference evidence="3 4" key="1">
    <citation type="submission" date="2020-08" db="EMBL/GenBank/DDBJ databases">
        <title>Bridging the membrane lipid divide: bacteria of the FCB group superphylum have the potential to synthesize archaeal ether lipids.</title>
        <authorList>
            <person name="Villanueva L."/>
            <person name="Von Meijenfeldt F.A.B."/>
            <person name="Westbye A.B."/>
            <person name="Yadav S."/>
            <person name="Hopmans E.C."/>
            <person name="Dutilh B.E."/>
            <person name="Sinninghe Damste J.S."/>
        </authorList>
    </citation>
    <scope>NUCLEOTIDE SEQUENCE [LARGE SCALE GENOMIC DNA]</scope>
    <source>
        <strain evidence="3">NIOZ-UU30</strain>
    </source>
</reference>
<dbReference type="SUPFAM" id="SSF56300">
    <property type="entry name" value="Metallo-dependent phosphatases"/>
    <property type="match status" value="1"/>
</dbReference>
<dbReference type="InterPro" id="IPR041796">
    <property type="entry name" value="Mre11_N"/>
</dbReference>
<dbReference type="PANTHER" id="PTHR30337">
    <property type="entry name" value="COMPONENT OF ATP-DEPENDENT DSDNA EXONUCLEASE"/>
    <property type="match status" value="1"/>
</dbReference>
<keyword evidence="3" id="KW-0540">Nuclease</keyword>
<name>A0A8J6NPH6_9BACT</name>
<dbReference type="Proteomes" id="UP000603434">
    <property type="component" value="Unassembled WGS sequence"/>
</dbReference>
<dbReference type="AlphaFoldDB" id="A0A8J6NPH6"/>
<dbReference type="PIRSF" id="PIRSF033091">
    <property type="entry name" value="Pesterase_YhaO"/>
    <property type="match status" value="1"/>
</dbReference>
<evidence type="ECO:0000259" key="2">
    <source>
        <dbReference type="Pfam" id="PF00149"/>
    </source>
</evidence>
<accession>A0A8J6NPH6</accession>
<proteinExistence type="predicted"/>
<dbReference type="GO" id="GO:0004527">
    <property type="term" value="F:exonuclease activity"/>
    <property type="evidence" value="ECO:0007669"/>
    <property type="project" value="UniProtKB-KW"/>
</dbReference>
<evidence type="ECO:0000313" key="4">
    <source>
        <dbReference type="Proteomes" id="UP000603434"/>
    </source>
</evidence>
<organism evidence="3 4">
    <name type="scientific">Candidatus Desulfatibia profunda</name>
    <dbReference type="NCBI Taxonomy" id="2841695"/>
    <lineage>
        <taxon>Bacteria</taxon>
        <taxon>Pseudomonadati</taxon>
        <taxon>Thermodesulfobacteriota</taxon>
        <taxon>Desulfobacteria</taxon>
        <taxon>Desulfobacterales</taxon>
        <taxon>Desulfobacterales incertae sedis</taxon>
        <taxon>Candidatus Desulfatibia</taxon>
    </lineage>
</organism>
<dbReference type="InterPro" id="IPR004843">
    <property type="entry name" value="Calcineurin-like_PHP"/>
</dbReference>
<evidence type="ECO:0000313" key="3">
    <source>
        <dbReference type="EMBL" id="MBC8362955.1"/>
    </source>
</evidence>
<sequence>MLTFLHAADIHLDSPLRGLSYYEGAPPIEEIRGATRQALDNLVNFALEEKVNFVLVAGDLYDGDWQDFNTGLYFANHMRNLGEAGIRVAVIRGNHDAANTMTKTIPMPQNVKIFSARKPETWQLEDLGVAIHGQSYANRDVYENLAAAYPDPVPDMLNIGILHCLISGAEGHLPYAPCTLDELAAKGYDYWALGHVHKYGVLREQPHIVYAGCTQGRHIREPGNKGCVLVEVEETEIRTEFVPLNVLRWVEVKADVGNAQNIEQAAVAFGEALSRKMSDPDGLNACVRAVLTGRCPAHGRLCSDPEAVAANVRAVASEVSQGKVWIEKVQLQTRPTIDFDGIAGSDTPQGELLRYLKELAGNPQAFEELGLDLTALKSKLSGSGVELKENEVVGLFSDVGDILLTMLEDEEGL</sequence>
<evidence type="ECO:0000256" key="1">
    <source>
        <dbReference type="ARBA" id="ARBA00022801"/>
    </source>
</evidence>
<dbReference type="Pfam" id="PF00149">
    <property type="entry name" value="Metallophos"/>
    <property type="match status" value="1"/>
</dbReference>
<protein>
    <submittedName>
        <fullName evidence="3">DNA repair exonuclease</fullName>
    </submittedName>
</protein>
<gene>
    <name evidence="3" type="ORF">H8E23_16345</name>
</gene>
<feature type="domain" description="Calcineurin-like phosphoesterase" evidence="2">
    <location>
        <begin position="3"/>
        <end position="199"/>
    </location>
</feature>
<dbReference type="InterPro" id="IPR029052">
    <property type="entry name" value="Metallo-depent_PP-like"/>
</dbReference>
<keyword evidence="3" id="KW-0269">Exonuclease</keyword>
<dbReference type="Gene3D" id="3.60.21.10">
    <property type="match status" value="1"/>
</dbReference>
<dbReference type="CDD" id="cd00840">
    <property type="entry name" value="MPP_Mre11_N"/>
    <property type="match status" value="1"/>
</dbReference>
<dbReference type="PANTHER" id="PTHR30337:SF7">
    <property type="entry name" value="PHOSPHOESTERASE"/>
    <property type="match status" value="1"/>
</dbReference>
<comment type="caution">
    <text evidence="3">The sequence shown here is derived from an EMBL/GenBank/DDBJ whole genome shotgun (WGS) entry which is preliminary data.</text>
</comment>